<evidence type="ECO:0000313" key="2">
    <source>
        <dbReference type="EMBL" id="RGC05018.1"/>
    </source>
</evidence>
<accession>A0A3E2V3H1</accession>
<dbReference type="Proteomes" id="UP000261079">
    <property type="component" value="Unassembled WGS sequence"/>
</dbReference>
<comment type="caution">
    <text evidence="2">The sequence shown here is derived from an EMBL/GenBank/DDBJ whole genome shotgun (WGS) entry which is preliminary data.</text>
</comment>
<gene>
    <name evidence="2" type="ORF">DW905_09860</name>
</gene>
<proteinExistence type="predicted"/>
<evidence type="ECO:0000256" key="1">
    <source>
        <dbReference type="SAM" id="Phobius"/>
    </source>
</evidence>
<reference evidence="2 3" key="1">
    <citation type="submission" date="2018-08" db="EMBL/GenBank/DDBJ databases">
        <title>A genome reference for cultivated species of the human gut microbiota.</title>
        <authorList>
            <person name="Zou Y."/>
            <person name="Xue W."/>
            <person name="Luo G."/>
        </authorList>
    </citation>
    <scope>NUCLEOTIDE SEQUENCE [LARGE SCALE GENOMIC DNA]</scope>
    <source>
        <strain evidence="2 3">AM42-11AC</strain>
    </source>
</reference>
<organism evidence="2 3">
    <name type="scientific">Faecalibacterium prausnitzii</name>
    <dbReference type="NCBI Taxonomy" id="853"/>
    <lineage>
        <taxon>Bacteria</taxon>
        <taxon>Bacillati</taxon>
        <taxon>Bacillota</taxon>
        <taxon>Clostridia</taxon>
        <taxon>Eubacteriales</taxon>
        <taxon>Oscillospiraceae</taxon>
        <taxon>Faecalibacterium</taxon>
    </lineage>
</organism>
<keyword evidence="1" id="KW-0472">Membrane</keyword>
<keyword evidence="1" id="KW-1133">Transmembrane helix</keyword>
<keyword evidence="1" id="KW-0812">Transmembrane</keyword>
<dbReference type="EMBL" id="QVEZ01000006">
    <property type="protein sequence ID" value="RGC05018.1"/>
    <property type="molecule type" value="Genomic_DNA"/>
</dbReference>
<evidence type="ECO:0000313" key="3">
    <source>
        <dbReference type="Proteomes" id="UP000261079"/>
    </source>
</evidence>
<sequence length="191" mass="21067">MSHPSDTPHSAHVESRSRKALRSYIIQAATLLEIVLSGLVLIGLLLSFIPLLKWMPGLLFDGNDVEIRGFLERALDIVIGVEFIKMLAKHSPGSSLEVLLYAIARHMVVGHESALDNLISVGAIALIFVVRKFFFVPAFGAHLPDGKPAPDLTPNQSGIPAEEFRTRLRQRIHAEALANEEDDEDDETEKV</sequence>
<protein>
    <submittedName>
        <fullName evidence="2">Transporter</fullName>
    </submittedName>
</protein>
<dbReference type="AlphaFoldDB" id="A0A3E2V3H1"/>
<feature type="transmembrane region" description="Helical" evidence="1">
    <location>
        <begin position="24"/>
        <end position="49"/>
    </location>
</feature>
<name>A0A3E2V3H1_9FIRM</name>
<dbReference type="RefSeq" id="WP_117535798.1">
    <property type="nucleotide sequence ID" value="NZ_QVEZ01000006.1"/>
</dbReference>